<reference evidence="2" key="1">
    <citation type="submission" date="2022-12" db="EMBL/GenBank/DDBJ databases">
        <title>Paracoccus sp. EF6 isolated from a lake water.</title>
        <authorList>
            <person name="Liu H."/>
        </authorList>
    </citation>
    <scope>NUCLEOTIDE SEQUENCE</scope>
    <source>
        <strain evidence="2">EF6</strain>
    </source>
</reference>
<protein>
    <submittedName>
        <fullName evidence="2">Uncharacterized protein</fullName>
    </submittedName>
</protein>
<keyword evidence="3" id="KW-1185">Reference proteome</keyword>
<dbReference type="Proteomes" id="UP001149822">
    <property type="component" value="Unassembled WGS sequence"/>
</dbReference>
<dbReference type="RefSeq" id="WP_268940827.1">
    <property type="nucleotide sequence ID" value="NZ_JAPTYD010000003.1"/>
</dbReference>
<evidence type="ECO:0000313" key="3">
    <source>
        <dbReference type="Proteomes" id="UP001149822"/>
    </source>
</evidence>
<evidence type="ECO:0000256" key="1">
    <source>
        <dbReference type="SAM" id="MobiDB-lite"/>
    </source>
</evidence>
<sequence>MSDISVSERRLSAALDRIDQYLDRGGVGFGSSDPDLRAELDQAYAQIAALTDQLSQRGDGTDGQDPAEQAARLAAANDELAAANRALIQAAAGDGDRIEAVSVALEAEIEALRAARAAESAQLGALLAEVERLLAGNEAAAAATPEIAGDAGGVPEDTDAQERDR</sequence>
<proteinExistence type="predicted"/>
<gene>
    <name evidence="2" type="ORF">OU682_04295</name>
</gene>
<dbReference type="EMBL" id="JAPTYD010000003">
    <property type="protein sequence ID" value="MCZ0960836.1"/>
    <property type="molecule type" value="Genomic_DNA"/>
</dbReference>
<comment type="caution">
    <text evidence="2">The sequence shown here is derived from an EMBL/GenBank/DDBJ whole genome shotgun (WGS) entry which is preliminary data.</text>
</comment>
<feature type="region of interest" description="Disordered" evidence="1">
    <location>
        <begin position="142"/>
        <end position="165"/>
    </location>
</feature>
<name>A0ABT4J335_9RHOB</name>
<accession>A0ABT4J335</accession>
<evidence type="ECO:0000313" key="2">
    <source>
        <dbReference type="EMBL" id="MCZ0960836.1"/>
    </source>
</evidence>
<organism evidence="2 3">
    <name type="scientific">Paracoccus benzoatiresistens</name>
    <dbReference type="NCBI Taxonomy" id="2997341"/>
    <lineage>
        <taxon>Bacteria</taxon>
        <taxon>Pseudomonadati</taxon>
        <taxon>Pseudomonadota</taxon>
        <taxon>Alphaproteobacteria</taxon>
        <taxon>Rhodobacterales</taxon>
        <taxon>Paracoccaceae</taxon>
        <taxon>Paracoccus</taxon>
    </lineage>
</organism>